<comment type="caution">
    <text evidence="1">The sequence shown here is derived from an EMBL/GenBank/DDBJ whole genome shotgun (WGS) entry which is preliminary data.</text>
</comment>
<sequence>MRFKADYLISKCYELPAGLSKSHHELSVGNISFIWRSHGSHFTTLLNNELASDKLNRGDVVILQTGAHDMAYIGLQETLATMIDSYSYIIEQLKRRSEQIGFQLIVVTSPPVADDHEQYRRGSRNCCALSAFVYELHARLISTGVDIFDEFSVILPWQRRAACTGHYMCFNIRRNEPLTLKGEVGELALLLLMDRVCRQTR</sequence>
<accession>A0AAD9P7L9</accession>
<dbReference type="Gene3D" id="3.40.50.1110">
    <property type="entry name" value="SGNH hydrolase"/>
    <property type="match status" value="1"/>
</dbReference>
<reference evidence="1" key="1">
    <citation type="journal article" date="2023" name="Mol. Biol. Evol.">
        <title>Third-Generation Sequencing Reveals the Adaptive Role of the Epigenome in Three Deep-Sea Polychaetes.</title>
        <authorList>
            <person name="Perez M."/>
            <person name="Aroh O."/>
            <person name="Sun Y."/>
            <person name="Lan Y."/>
            <person name="Juniper S.K."/>
            <person name="Young C.R."/>
            <person name="Angers B."/>
            <person name="Qian P.Y."/>
        </authorList>
    </citation>
    <scope>NUCLEOTIDE SEQUENCE</scope>
    <source>
        <strain evidence="1">R07B-5</strain>
    </source>
</reference>
<organism evidence="1 2">
    <name type="scientific">Ridgeia piscesae</name>
    <name type="common">Tubeworm</name>
    <dbReference type="NCBI Taxonomy" id="27915"/>
    <lineage>
        <taxon>Eukaryota</taxon>
        <taxon>Metazoa</taxon>
        <taxon>Spiralia</taxon>
        <taxon>Lophotrochozoa</taxon>
        <taxon>Annelida</taxon>
        <taxon>Polychaeta</taxon>
        <taxon>Sedentaria</taxon>
        <taxon>Canalipalpata</taxon>
        <taxon>Sabellida</taxon>
        <taxon>Siboglinidae</taxon>
        <taxon>Ridgeia</taxon>
    </lineage>
</organism>
<proteinExistence type="predicted"/>
<evidence type="ECO:0000313" key="1">
    <source>
        <dbReference type="EMBL" id="KAK2189555.1"/>
    </source>
</evidence>
<dbReference type="SUPFAM" id="SSF52266">
    <property type="entry name" value="SGNH hydrolase"/>
    <property type="match status" value="1"/>
</dbReference>
<gene>
    <name evidence="1" type="ORF">NP493_103g06078</name>
</gene>
<name>A0AAD9P7L9_RIDPI</name>
<dbReference type="AlphaFoldDB" id="A0AAD9P7L9"/>
<dbReference type="InterPro" id="IPR036514">
    <property type="entry name" value="SGNH_hydro_sf"/>
</dbReference>
<evidence type="ECO:0000313" key="2">
    <source>
        <dbReference type="Proteomes" id="UP001209878"/>
    </source>
</evidence>
<keyword evidence="2" id="KW-1185">Reference proteome</keyword>
<dbReference type="Proteomes" id="UP001209878">
    <property type="component" value="Unassembled WGS sequence"/>
</dbReference>
<dbReference type="EMBL" id="JAODUO010000103">
    <property type="protein sequence ID" value="KAK2189555.1"/>
    <property type="molecule type" value="Genomic_DNA"/>
</dbReference>
<protein>
    <submittedName>
        <fullName evidence="1">Uncharacterized protein</fullName>
    </submittedName>
</protein>